<proteinExistence type="predicted"/>
<name>A0A6A5WHG8_9PLEO</name>
<sequence>MERGERAIERDGFLYNILVRVGHFWRFDGMRRRAWIWVYVSVFLGMTGIVGYCLV</sequence>
<evidence type="ECO:0000256" key="1">
    <source>
        <dbReference type="SAM" id="Phobius"/>
    </source>
</evidence>
<dbReference type="Proteomes" id="UP000799779">
    <property type="component" value="Unassembled WGS sequence"/>
</dbReference>
<keyword evidence="1" id="KW-1133">Transmembrane helix</keyword>
<evidence type="ECO:0000313" key="2">
    <source>
        <dbReference type="EMBL" id="KAF2000498.1"/>
    </source>
</evidence>
<reference evidence="2" key="1">
    <citation type="journal article" date="2020" name="Stud. Mycol.">
        <title>101 Dothideomycetes genomes: a test case for predicting lifestyles and emergence of pathogens.</title>
        <authorList>
            <person name="Haridas S."/>
            <person name="Albert R."/>
            <person name="Binder M."/>
            <person name="Bloem J."/>
            <person name="Labutti K."/>
            <person name="Salamov A."/>
            <person name="Andreopoulos B."/>
            <person name="Baker S."/>
            <person name="Barry K."/>
            <person name="Bills G."/>
            <person name="Bluhm B."/>
            <person name="Cannon C."/>
            <person name="Castanera R."/>
            <person name="Culley D."/>
            <person name="Daum C."/>
            <person name="Ezra D."/>
            <person name="Gonzalez J."/>
            <person name="Henrissat B."/>
            <person name="Kuo A."/>
            <person name="Liang C."/>
            <person name="Lipzen A."/>
            <person name="Lutzoni F."/>
            <person name="Magnuson J."/>
            <person name="Mondo S."/>
            <person name="Nolan M."/>
            <person name="Ohm R."/>
            <person name="Pangilinan J."/>
            <person name="Park H.-J."/>
            <person name="Ramirez L."/>
            <person name="Alfaro M."/>
            <person name="Sun H."/>
            <person name="Tritt A."/>
            <person name="Yoshinaga Y."/>
            <person name="Zwiers L.-H."/>
            <person name="Turgeon B."/>
            <person name="Goodwin S."/>
            <person name="Spatafora J."/>
            <person name="Crous P."/>
            <person name="Grigoriev I."/>
        </authorList>
    </citation>
    <scope>NUCLEOTIDE SEQUENCE</scope>
    <source>
        <strain evidence="2">CBS 123094</strain>
    </source>
</reference>
<gene>
    <name evidence="2" type="ORF">P154DRAFT_522399</name>
</gene>
<protein>
    <submittedName>
        <fullName evidence="2">Uncharacterized protein</fullName>
    </submittedName>
</protein>
<evidence type="ECO:0000313" key="3">
    <source>
        <dbReference type="Proteomes" id="UP000799779"/>
    </source>
</evidence>
<dbReference type="EMBL" id="ML977588">
    <property type="protein sequence ID" value="KAF2000498.1"/>
    <property type="molecule type" value="Genomic_DNA"/>
</dbReference>
<feature type="transmembrane region" description="Helical" evidence="1">
    <location>
        <begin position="34"/>
        <end position="54"/>
    </location>
</feature>
<keyword evidence="3" id="KW-1185">Reference proteome</keyword>
<keyword evidence="1" id="KW-0472">Membrane</keyword>
<accession>A0A6A5WHG8</accession>
<keyword evidence="1" id="KW-0812">Transmembrane</keyword>
<organism evidence="2 3">
    <name type="scientific">Amniculicola lignicola CBS 123094</name>
    <dbReference type="NCBI Taxonomy" id="1392246"/>
    <lineage>
        <taxon>Eukaryota</taxon>
        <taxon>Fungi</taxon>
        <taxon>Dikarya</taxon>
        <taxon>Ascomycota</taxon>
        <taxon>Pezizomycotina</taxon>
        <taxon>Dothideomycetes</taxon>
        <taxon>Pleosporomycetidae</taxon>
        <taxon>Pleosporales</taxon>
        <taxon>Amniculicolaceae</taxon>
        <taxon>Amniculicola</taxon>
    </lineage>
</organism>
<dbReference type="AlphaFoldDB" id="A0A6A5WHG8"/>